<organism evidence="1 2">
    <name type="scientific">Adineta ricciae</name>
    <name type="common">Rotifer</name>
    <dbReference type="NCBI Taxonomy" id="249248"/>
    <lineage>
        <taxon>Eukaryota</taxon>
        <taxon>Metazoa</taxon>
        <taxon>Spiralia</taxon>
        <taxon>Gnathifera</taxon>
        <taxon>Rotifera</taxon>
        <taxon>Eurotatoria</taxon>
        <taxon>Bdelloidea</taxon>
        <taxon>Adinetida</taxon>
        <taxon>Adinetidae</taxon>
        <taxon>Adineta</taxon>
    </lineage>
</organism>
<name>A0A816E3M5_ADIRI</name>
<comment type="caution">
    <text evidence="1">The sequence shown here is derived from an EMBL/GenBank/DDBJ whole genome shotgun (WGS) entry which is preliminary data.</text>
</comment>
<gene>
    <name evidence="1" type="ORF">XAT740_LOCUS54332</name>
</gene>
<evidence type="ECO:0000313" key="1">
    <source>
        <dbReference type="EMBL" id="CAF1647244.1"/>
    </source>
</evidence>
<dbReference type="AlphaFoldDB" id="A0A816E3M5"/>
<reference evidence="1" key="1">
    <citation type="submission" date="2021-02" db="EMBL/GenBank/DDBJ databases">
        <authorList>
            <person name="Nowell W R."/>
        </authorList>
    </citation>
    <scope>NUCLEOTIDE SEQUENCE</scope>
</reference>
<accession>A0A816E3M5</accession>
<keyword evidence="2" id="KW-1185">Reference proteome</keyword>
<dbReference type="Proteomes" id="UP000663828">
    <property type="component" value="Unassembled WGS sequence"/>
</dbReference>
<proteinExistence type="predicted"/>
<evidence type="ECO:0000313" key="2">
    <source>
        <dbReference type="Proteomes" id="UP000663828"/>
    </source>
</evidence>
<dbReference type="EMBL" id="CAJNOR010009695">
    <property type="protein sequence ID" value="CAF1647244.1"/>
    <property type="molecule type" value="Genomic_DNA"/>
</dbReference>
<sequence>QYNLAYLPQVVYNSSDVLQSIAVEVINGEYNLDIIVLNANGKIRVFLNADNGALLKQALFPAGNDP</sequence>
<feature type="non-terminal residue" evidence="1">
    <location>
        <position position="1"/>
    </location>
</feature>
<protein>
    <submittedName>
        <fullName evidence="1">Uncharacterized protein</fullName>
    </submittedName>
</protein>